<accession>A0A511YJQ6</accession>
<reference evidence="1 2" key="1">
    <citation type="submission" date="2019-07" db="EMBL/GenBank/DDBJ databases">
        <title>Whole genome shotgun sequence of Chryseobacterium hagamense NBRC 105253.</title>
        <authorList>
            <person name="Hosoyama A."/>
            <person name="Uohara A."/>
            <person name="Ohji S."/>
            <person name="Ichikawa N."/>
        </authorList>
    </citation>
    <scope>NUCLEOTIDE SEQUENCE [LARGE SCALE GENOMIC DNA]</scope>
    <source>
        <strain evidence="1 2">NBRC 105253</strain>
    </source>
</reference>
<evidence type="ECO:0000313" key="2">
    <source>
        <dbReference type="Proteomes" id="UP000321863"/>
    </source>
</evidence>
<organism evidence="1 2">
    <name type="scientific">Chryseobacterium hagamense</name>
    <dbReference type="NCBI Taxonomy" id="395935"/>
    <lineage>
        <taxon>Bacteria</taxon>
        <taxon>Pseudomonadati</taxon>
        <taxon>Bacteroidota</taxon>
        <taxon>Flavobacteriia</taxon>
        <taxon>Flavobacteriales</taxon>
        <taxon>Weeksellaceae</taxon>
        <taxon>Chryseobacterium group</taxon>
        <taxon>Chryseobacterium</taxon>
    </lineage>
</organism>
<sequence>MVITLQILNSMKIEIKTPIEKVTLEFDNAEYFKKIHEEITESITDELNIKGVYYEKEGSGTMFPALLLKNSIITVYTSPDSSSASPFFL</sequence>
<dbReference type="Proteomes" id="UP000321863">
    <property type="component" value="Unassembled WGS sequence"/>
</dbReference>
<keyword evidence="2" id="KW-1185">Reference proteome</keyword>
<gene>
    <name evidence="1" type="ORF">CHA01nite_11780</name>
</gene>
<dbReference type="EMBL" id="BJYJ01000004">
    <property type="protein sequence ID" value="GEN75438.1"/>
    <property type="molecule type" value="Genomic_DNA"/>
</dbReference>
<name>A0A511YJQ6_9FLAO</name>
<proteinExistence type="predicted"/>
<dbReference type="AlphaFoldDB" id="A0A511YJQ6"/>
<comment type="caution">
    <text evidence="1">The sequence shown here is derived from an EMBL/GenBank/DDBJ whole genome shotgun (WGS) entry which is preliminary data.</text>
</comment>
<evidence type="ECO:0000313" key="1">
    <source>
        <dbReference type="EMBL" id="GEN75438.1"/>
    </source>
</evidence>
<protein>
    <submittedName>
        <fullName evidence="1">Uncharacterized protein</fullName>
    </submittedName>
</protein>